<keyword evidence="3" id="KW-1185">Reference proteome</keyword>
<dbReference type="Proteomes" id="UP000027178">
    <property type="component" value="Unassembled WGS sequence"/>
</dbReference>
<reference evidence="2 3" key="1">
    <citation type="submission" date="2014-05" db="EMBL/GenBank/DDBJ databases">
        <title>Draft Genome Sequence of Kitasatospora cheerisanensis KCTC 2395.</title>
        <authorList>
            <person name="Nam D.H."/>
        </authorList>
    </citation>
    <scope>NUCLEOTIDE SEQUENCE [LARGE SCALE GENOMIC DNA]</scope>
    <source>
        <strain evidence="2 3">KCTC 2395</strain>
    </source>
</reference>
<feature type="region of interest" description="Disordered" evidence="1">
    <location>
        <begin position="176"/>
        <end position="221"/>
    </location>
</feature>
<evidence type="ECO:0000256" key="1">
    <source>
        <dbReference type="SAM" id="MobiDB-lite"/>
    </source>
</evidence>
<dbReference type="EMBL" id="JNBY01000123">
    <property type="protein sequence ID" value="KDN82106.1"/>
    <property type="molecule type" value="Genomic_DNA"/>
</dbReference>
<comment type="caution">
    <text evidence="2">The sequence shown here is derived from an EMBL/GenBank/DDBJ whole genome shotgun (WGS) entry which is preliminary data.</text>
</comment>
<evidence type="ECO:0000313" key="3">
    <source>
        <dbReference type="Proteomes" id="UP000027178"/>
    </source>
</evidence>
<accession>A0A066YVJ1</accession>
<sequence>MVRELQYAKEYMEQNPAGKHDDIANSEGIKQAAAVYHQYVGQVGNDVDGMLRKSANHIADMTGMGQSCALNGAGGAGGSGGAGGAGIGTMSGSGSPFGMPAGLREPGAAGDAPAARPTAWAAPVRPARSACRTPPAARARTSAGRIPRRRKPVRRRRIPGRRGPVRRVGRLRQLGWHPRAGTLQAAHPQHAELRPGRIGQRRTGVHAAQLRRGPAEHRRPG</sequence>
<gene>
    <name evidence="2" type="ORF">KCH_61220</name>
</gene>
<feature type="compositionally biased region" description="Basic residues" evidence="1">
    <location>
        <begin position="146"/>
        <end position="164"/>
    </location>
</feature>
<evidence type="ECO:0000313" key="2">
    <source>
        <dbReference type="EMBL" id="KDN82106.1"/>
    </source>
</evidence>
<dbReference type="PATRIC" id="fig|1348663.4.peg.5924"/>
<dbReference type="HOGENOM" id="CLU_1249250_0_0_11"/>
<dbReference type="AlphaFoldDB" id="A0A066YVJ1"/>
<feature type="compositionally biased region" description="Low complexity" evidence="1">
    <location>
        <begin position="104"/>
        <end position="145"/>
    </location>
</feature>
<proteinExistence type="predicted"/>
<organism evidence="2 3">
    <name type="scientific">Kitasatospora cheerisanensis KCTC 2395</name>
    <dbReference type="NCBI Taxonomy" id="1348663"/>
    <lineage>
        <taxon>Bacteria</taxon>
        <taxon>Bacillati</taxon>
        <taxon>Actinomycetota</taxon>
        <taxon>Actinomycetes</taxon>
        <taxon>Kitasatosporales</taxon>
        <taxon>Streptomycetaceae</taxon>
        <taxon>Kitasatospora</taxon>
    </lineage>
</organism>
<protein>
    <submittedName>
        <fullName evidence="2">Uncharacterized protein</fullName>
    </submittedName>
</protein>
<name>A0A066YVJ1_9ACTN</name>
<feature type="region of interest" description="Disordered" evidence="1">
    <location>
        <begin position="96"/>
        <end position="164"/>
    </location>
</feature>